<sequence length="274" mass="29540">MRIKKIAVSVLTVASLALTTLATTGNAVQAAVSVSNTDGVVYVTNTNGATVYNEPSVDGDITTGSASLQNNTAWKIDKSITLDDATYYEVGTNMWLKSSDISFDAPQADSSTQSSSEVNKWMYVQSDQGNVNLYDAPNGYFNGNSVSNGSGYEVYDEYTDSSNQVWYDLGAGQWIKAEFMTEQQVSETITMNATAYDPAVLGSNMGYSGVAANLSKFPKGTHLKITDGNGNVYDRVVNDTGYFAYSNPNQLDIAMPNSQALQFGRQNVTVQVIK</sequence>
<name>A0ABW1V075_9LACO</name>
<protein>
    <recommendedName>
        <fullName evidence="4">Surface layer protein A domain-containing protein</fullName>
    </recommendedName>
</protein>
<organism evidence="2 3">
    <name type="scientific">Companilactobacillus baiquanensis</name>
    <dbReference type="NCBI Taxonomy" id="2486005"/>
    <lineage>
        <taxon>Bacteria</taxon>
        <taxon>Bacillati</taxon>
        <taxon>Bacillota</taxon>
        <taxon>Bacilli</taxon>
        <taxon>Lactobacillales</taxon>
        <taxon>Lactobacillaceae</taxon>
        <taxon>Companilactobacillus</taxon>
    </lineage>
</organism>
<keyword evidence="3" id="KW-1185">Reference proteome</keyword>
<feature type="signal peptide" evidence="1">
    <location>
        <begin position="1"/>
        <end position="30"/>
    </location>
</feature>
<dbReference type="EMBL" id="JBHSSN010000015">
    <property type="protein sequence ID" value="MFC6324150.1"/>
    <property type="molecule type" value="Genomic_DNA"/>
</dbReference>
<dbReference type="InterPro" id="IPR038200">
    <property type="entry name" value="GW_dom_sf"/>
</dbReference>
<comment type="caution">
    <text evidence="2">The sequence shown here is derived from an EMBL/GenBank/DDBJ whole genome shotgun (WGS) entry which is preliminary data.</text>
</comment>
<feature type="chain" id="PRO_5045378549" description="Surface layer protein A domain-containing protein" evidence="1">
    <location>
        <begin position="31"/>
        <end position="274"/>
    </location>
</feature>
<reference evidence="3" key="1">
    <citation type="journal article" date="2019" name="Int. J. Syst. Evol. Microbiol.">
        <title>The Global Catalogue of Microorganisms (GCM) 10K type strain sequencing project: providing services to taxonomists for standard genome sequencing and annotation.</title>
        <authorList>
            <consortium name="The Broad Institute Genomics Platform"/>
            <consortium name="The Broad Institute Genome Sequencing Center for Infectious Disease"/>
            <person name="Wu L."/>
            <person name="Ma J."/>
        </authorList>
    </citation>
    <scope>NUCLEOTIDE SEQUENCE [LARGE SCALE GENOMIC DNA]</scope>
    <source>
        <strain evidence="3">CCM 8895</strain>
    </source>
</reference>
<evidence type="ECO:0008006" key="4">
    <source>
        <dbReference type="Google" id="ProtNLM"/>
    </source>
</evidence>
<evidence type="ECO:0000313" key="3">
    <source>
        <dbReference type="Proteomes" id="UP001596186"/>
    </source>
</evidence>
<keyword evidence="1" id="KW-0732">Signal</keyword>
<accession>A0ABW1V075</accession>
<dbReference type="Gene3D" id="2.30.30.170">
    <property type="match status" value="1"/>
</dbReference>
<dbReference type="RefSeq" id="WP_125593516.1">
    <property type="nucleotide sequence ID" value="NZ_JBHSSN010000015.1"/>
</dbReference>
<dbReference type="Proteomes" id="UP001596186">
    <property type="component" value="Unassembled WGS sequence"/>
</dbReference>
<evidence type="ECO:0000256" key="1">
    <source>
        <dbReference type="SAM" id="SignalP"/>
    </source>
</evidence>
<dbReference type="SUPFAM" id="SSF82057">
    <property type="entry name" value="Prokaryotic SH3-related domain"/>
    <property type="match status" value="1"/>
</dbReference>
<evidence type="ECO:0000313" key="2">
    <source>
        <dbReference type="EMBL" id="MFC6324150.1"/>
    </source>
</evidence>
<proteinExistence type="predicted"/>
<gene>
    <name evidence="2" type="ORF">ACFP1F_10410</name>
</gene>